<keyword evidence="5" id="KW-0961">Cell wall biogenesis/degradation</keyword>
<gene>
    <name evidence="8" type="ORF">ACFQ02_01750</name>
</gene>
<evidence type="ECO:0000259" key="7">
    <source>
        <dbReference type="PROSITE" id="PS51782"/>
    </source>
</evidence>
<dbReference type="Pfam" id="PF01520">
    <property type="entry name" value="Amidase_3"/>
    <property type="match status" value="1"/>
</dbReference>
<dbReference type="CDD" id="cd00118">
    <property type="entry name" value="LysM"/>
    <property type="match status" value="2"/>
</dbReference>
<evidence type="ECO:0000313" key="8">
    <source>
        <dbReference type="EMBL" id="MFD0965591.1"/>
    </source>
</evidence>
<protein>
    <recommendedName>
        <fullName evidence="3">N-acetylmuramoyl-L-alanine amidase</fullName>
        <ecNumber evidence="3">3.5.1.28</ecNumber>
    </recommendedName>
</protein>
<evidence type="ECO:0000256" key="1">
    <source>
        <dbReference type="ARBA" id="ARBA00001561"/>
    </source>
</evidence>
<evidence type="ECO:0000256" key="2">
    <source>
        <dbReference type="ARBA" id="ARBA00010860"/>
    </source>
</evidence>
<dbReference type="InterPro" id="IPR036779">
    <property type="entry name" value="LysM_dom_sf"/>
</dbReference>
<dbReference type="InterPro" id="IPR002508">
    <property type="entry name" value="MurNAc-LAA_cat"/>
</dbReference>
<sequence>MKPIIQFILLIFISFFSIAGFSQEWIIAIDPGHGGKDPGAIGRKLKTYEKNVTLAIAKELKYLLDKDPNFDAVLTRKGDYYISVSQRSEIARKQKANFLISIHADSSLSPQLRGASVWVLSNRRANSEMGRWLEDSEKQSELLGGAGTVLSSHNEKYLDQTVLDLQFGHSQRVGYELGRIVLKRFAKITTLSRNTPQHASLGVLRSPDIPSILVETGFLSNATEEKKLSNKQYRQQIARLIYDSLVEYRKRYYKPQPKILVAGDDKKDQKIDRTFIHKVKKGETLFQISVKYNISMNALIKLNNIKNKQVFVGQNLKIPNIVENSESKAQENKKQKLSSKENKQETKQEKAENKKTVVAKFHIVKKNQTLYSIAREYGVSPQKLLKLNPHLKNGKVLTGQKIRLRE</sequence>
<dbReference type="EC" id="3.5.1.28" evidence="3"/>
<dbReference type="RefSeq" id="WP_380818529.1">
    <property type="nucleotide sequence ID" value="NZ_JBHTJN010000004.1"/>
</dbReference>
<dbReference type="CDD" id="cd02696">
    <property type="entry name" value="MurNAc-LAA"/>
    <property type="match status" value="1"/>
</dbReference>
<organism evidence="8 9">
    <name type="scientific">Seminibacterium arietis</name>
    <dbReference type="NCBI Taxonomy" id="1173502"/>
    <lineage>
        <taxon>Bacteria</taxon>
        <taxon>Pseudomonadati</taxon>
        <taxon>Pseudomonadota</taxon>
        <taxon>Gammaproteobacteria</taxon>
        <taxon>Pasteurellales</taxon>
        <taxon>Pasteurellaceae</taxon>
        <taxon>Seminibacterium</taxon>
    </lineage>
</organism>
<dbReference type="SUPFAM" id="SSF54106">
    <property type="entry name" value="LysM domain"/>
    <property type="match status" value="2"/>
</dbReference>
<dbReference type="Pfam" id="PF01476">
    <property type="entry name" value="LysM"/>
    <property type="match status" value="2"/>
</dbReference>
<dbReference type="PROSITE" id="PS51782">
    <property type="entry name" value="LYSM"/>
    <property type="match status" value="2"/>
</dbReference>
<comment type="caution">
    <text evidence="8">The sequence shown here is derived from an EMBL/GenBank/DDBJ whole genome shotgun (WGS) entry which is preliminary data.</text>
</comment>
<dbReference type="Proteomes" id="UP001596996">
    <property type="component" value="Unassembled WGS sequence"/>
</dbReference>
<dbReference type="SMART" id="SM00257">
    <property type="entry name" value="LysM"/>
    <property type="match status" value="2"/>
</dbReference>
<keyword evidence="9" id="KW-1185">Reference proteome</keyword>
<dbReference type="Gene3D" id="3.40.630.40">
    <property type="entry name" value="Zn-dependent exopeptidases"/>
    <property type="match status" value="1"/>
</dbReference>
<feature type="region of interest" description="Disordered" evidence="6">
    <location>
        <begin position="327"/>
        <end position="352"/>
    </location>
</feature>
<evidence type="ECO:0000313" key="9">
    <source>
        <dbReference type="Proteomes" id="UP001596996"/>
    </source>
</evidence>
<dbReference type="PANTHER" id="PTHR30404:SF6">
    <property type="entry name" value="N-ACETYLMURAMOYL-L-ALANINE AMIDASE AMIB"/>
    <property type="match status" value="1"/>
</dbReference>
<proteinExistence type="inferred from homology"/>
<dbReference type="EMBL" id="JBHTJN010000004">
    <property type="protein sequence ID" value="MFD0965591.1"/>
    <property type="molecule type" value="Genomic_DNA"/>
</dbReference>
<comment type="catalytic activity">
    <reaction evidence="1">
        <text>Hydrolyzes the link between N-acetylmuramoyl residues and L-amino acid residues in certain cell-wall glycopeptides.</text>
        <dbReference type="EC" id="3.5.1.28"/>
    </reaction>
</comment>
<evidence type="ECO:0000256" key="5">
    <source>
        <dbReference type="ARBA" id="ARBA00023316"/>
    </source>
</evidence>
<dbReference type="GO" id="GO:0008745">
    <property type="term" value="F:N-acetylmuramoyl-L-alanine amidase activity"/>
    <property type="evidence" value="ECO:0007669"/>
    <property type="project" value="UniProtKB-EC"/>
</dbReference>
<dbReference type="Gene3D" id="3.10.350.10">
    <property type="entry name" value="LysM domain"/>
    <property type="match status" value="2"/>
</dbReference>
<accession>A0ABW3I6Z3</accession>
<name>A0ABW3I6Z3_9PAST</name>
<evidence type="ECO:0000256" key="3">
    <source>
        <dbReference type="ARBA" id="ARBA00011901"/>
    </source>
</evidence>
<reference evidence="9" key="1">
    <citation type="journal article" date="2019" name="Int. J. Syst. Evol. Microbiol.">
        <title>The Global Catalogue of Microorganisms (GCM) 10K type strain sequencing project: providing services to taxonomists for standard genome sequencing and annotation.</title>
        <authorList>
            <consortium name="The Broad Institute Genomics Platform"/>
            <consortium name="The Broad Institute Genome Sequencing Center for Infectious Disease"/>
            <person name="Wu L."/>
            <person name="Ma J."/>
        </authorList>
    </citation>
    <scope>NUCLEOTIDE SEQUENCE [LARGE SCALE GENOMIC DNA]</scope>
    <source>
        <strain evidence="9">CCUG 61707</strain>
    </source>
</reference>
<dbReference type="SUPFAM" id="SSF53187">
    <property type="entry name" value="Zn-dependent exopeptidases"/>
    <property type="match status" value="1"/>
</dbReference>
<keyword evidence="4 8" id="KW-0378">Hydrolase</keyword>
<evidence type="ECO:0000256" key="6">
    <source>
        <dbReference type="SAM" id="MobiDB-lite"/>
    </source>
</evidence>
<dbReference type="InterPro" id="IPR050695">
    <property type="entry name" value="N-acetylmuramoyl_amidase_3"/>
</dbReference>
<dbReference type="SMART" id="SM00646">
    <property type="entry name" value="Ami_3"/>
    <property type="match status" value="1"/>
</dbReference>
<feature type="domain" description="LysM" evidence="7">
    <location>
        <begin position="360"/>
        <end position="404"/>
    </location>
</feature>
<dbReference type="PANTHER" id="PTHR30404">
    <property type="entry name" value="N-ACETYLMURAMOYL-L-ALANINE AMIDASE"/>
    <property type="match status" value="1"/>
</dbReference>
<feature type="domain" description="LysM" evidence="7">
    <location>
        <begin position="275"/>
        <end position="318"/>
    </location>
</feature>
<comment type="similarity">
    <text evidence="2">Belongs to the N-acetylmuramoyl-L-alanine amidase 3 family.</text>
</comment>
<evidence type="ECO:0000256" key="4">
    <source>
        <dbReference type="ARBA" id="ARBA00022801"/>
    </source>
</evidence>
<dbReference type="InterPro" id="IPR018392">
    <property type="entry name" value="LysM"/>
</dbReference>